<dbReference type="HOGENOM" id="CLU_042324_1_1_1"/>
<feature type="domain" description="AAA+ ATPase" evidence="13">
    <location>
        <begin position="140"/>
        <end position="272"/>
    </location>
</feature>
<dbReference type="InterPro" id="IPR003593">
    <property type="entry name" value="AAA+_ATPase"/>
</dbReference>
<dbReference type="GO" id="GO:0031391">
    <property type="term" value="C:Elg1 RFC-like complex"/>
    <property type="evidence" value="ECO:0007669"/>
    <property type="project" value="Ensembl"/>
</dbReference>
<sequence>MLKIWRREGEQARQEVQLGQRHLREMESTFKWSLFTDVDTSLPEILKTTRLLSPGHRPAAEISQVCEATMQAFLKGPASISTKPPPTKDRGPSAPQGSSAESRRAKPVPWVEKYRPKCVDEVAFQEEVVAVLKKSLEGADLPNLLFYGPPGTGKTSTILAAARELYGPELFRQRVLELNASDERGIQVIREKVKTFAQLTVSGSRSDGKPCPPFKIVILDEADSMTSAAQAALRRTMEKESKTTRFCLICNYVSRIIEPLTSRCSKFRFKPLSDKIQHQRLLDISEKENVKINNEGIAYLVKVSEGDLRKAITFLQSATRLTGGQEVTEKVITEIAGVVPTGTITGIFYACQSGSFEKLEALVKDLIDEGHAATQLINQLHDVVVEKDDLTDKQKSIITEKLAEVDKCLADGADEHLQLISLCATVMQQLTQNVN</sequence>
<feature type="region of interest" description="Disordered" evidence="12">
    <location>
        <begin position="77"/>
        <end position="106"/>
    </location>
</feature>
<dbReference type="GO" id="GO:0003677">
    <property type="term" value="F:DNA binding"/>
    <property type="evidence" value="ECO:0007669"/>
    <property type="project" value="InterPro"/>
</dbReference>
<keyword evidence="4" id="KW-0547">Nucleotide-binding</keyword>
<comment type="function">
    <text evidence="8">Subunit of the replication factor C (RFC) complex which acts during elongation of primed DNA templates by DNA polymerases delta and epsilon, and is necessary for ATP-dependent loading of proliferating cell nuclear antigen (PCNA) onto primed DNA. The RFC4 subunit probably functions as a scaffold on which the other complex components can assemble.</text>
</comment>
<reference evidence="14" key="2">
    <citation type="submission" date="2025-08" db="UniProtKB">
        <authorList>
            <consortium name="Ensembl"/>
        </authorList>
    </citation>
    <scope>IDENTIFICATION</scope>
</reference>
<keyword evidence="15" id="KW-1185">Reference proteome</keyword>
<evidence type="ECO:0000256" key="5">
    <source>
        <dbReference type="ARBA" id="ARBA00022840"/>
    </source>
</evidence>
<dbReference type="SMART" id="SM00382">
    <property type="entry name" value="AAA"/>
    <property type="match status" value="1"/>
</dbReference>
<dbReference type="PANTHER" id="PTHR11669">
    <property type="entry name" value="REPLICATION FACTOR C / DNA POLYMERASE III GAMMA-TAU SUBUNIT"/>
    <property type="match status" value="1"/>
</dbReference>
<dbReference type="InterPro" id="IPR013748">
    <property type="entry name" value="Rep_factorC_C"/>
</dbReference>
<dbReference type="FunFam" id="3.40.50.300:FF:000237">
    <property type="entry name" value="replication factor C subunit 4"/>
    <property type="match status" value="1"/>
</dbReference>
<protein>
    <recommendedName>
        <fullName evidence="10">Replication factor C subunit 4</fullName>
    </recommendedName>
    <alternativeName>
        <fullName evidence="11">Activator 1 subunit 4</fullName>
    </alternativeName>
</protein>
<evidence type="ECO:0000256" key="11">
    <source>
        <dbReference type="ARBA" id="ARBA00080378"/>
    </source>
</evidence>
<dbReference type="InterPro" id="IPR050238">
    <property type="entry name" value="DNA_Rep/Repair_Clamp_Loader"/>
</dbReference>
<dbReference type="GO" id="GO:0005634">
    <property type="term" value="C:nucleus"/>
    <property type="evidence" value="ECO:0000318"/>
    <property type="project" value="GO_Central"/>
</dbReference>
<evidence type="ECO:0000256" key="1">
    <source>
        <dbReference type="ARBA" id="ARBA00004123"/>
    </source>
</evidence>
<dbReference type="FunFam" id="1.20.272.10:FF:000010">
    <property type="entry name" value="Replication factor C subunit 4"/>
    <property type="match status" value="1"/>
</dbReference>
<dbReference type="SUPFAM" id="SSF52540">
    <property type="entry name" value="P-loop containing nucleoside triphosphate hydrolases"/>
    <property type="match status" value="1"/>
</dbReference>
<comment type="subcellular location">
    <subcellularLocation>
        <location evidence="1">Nucleus</location>
    </subcellularLocation>
</comment>
<dbReference type="Pfam" id="PF08542">
    <property type="entry name" value="Rep_fac_C"/>
    <property type="match status" value="1"/>
</dbReference>
<dbReference type="OMA" id="GCQSGSF"/>
<evidence type="ECO:0000256" key="8">
    <source>
        <dbReference type="ARBA" id="ARBA00059035"/>
    </source>
</evidence>
<evidence type="ECO:0000256" key="7">
    <source>
        <dbReference type="ARBA" id="ARBA00023242"/>
    </source>
</evidence>
<gene>
    <name evidence="14" type="primary">RFC4</name>
</gene>
<name>F7GE29_MONDO</name>
<evidence type="ECO:0000313" key="14">
    <source>
        <dbReference type="Ensembl" id="ENSMODP00000026610.3"/>
    </source>
</evidence>
<dbReference type="Proteomes" id="UP000002280">
    <property type="component" value="Chromosome 7"/>
</dbReference>
<dbReference type="FunCoup" id="F7GE29">
    <property type="interactions" value="1652"/>
</dbReference>
<dbReference type="AlphaFoldDB" id="F7GE29"/>
<dbReference type="CDD" id="cd00009">
    <property type="entry name" value="AAA"/>
    <property type="match status" value="1"/>
</dbReference>
<dbReference type="GO" id="GO:0005524">
    <property type="term" value="F:ATP binding"/>
    <property type="evidence" value="ECO:0007669"/>
    <property type="project" value="UniProtKB-KW"/>
</dbReference>
<evidence type="ECO:0000256" key="4">
    <source>
        <dbReference type="ARBA" id="ARBA00022741"/>
    </source>
</evidence>
<dbReference type="Pfam" id="PF00004">
    <property type="entry name" value="AAA"/>
    <property type="match status" value="1"/>
</dbReference>
<dbReference type="InParanoid" id="F7GE29"/>
<dbReference type="GO" id="GO:0017116">
    <property type="term" value="F:single-stranded DNA helicase activity"/>
    <property type="evidence" value="ECO:0007669"/>
    <property type="project" value="Ensembl"/>
</dbReference>
<proteinExistence type="inferred from homology"/>
<dbReference type="InterPro" id="IPR047854">
    <property type="entry name" value="RFC_lid"/>
</dbReference>
<evidence type="ECO:0000256" key="10">
    <source>
        <dbReference type="ARBA" id="ARBA00070186"/>
    </source>
</evidence>
<dbReference type="eggNOG" id="KOG0989">
    <property type="taxonomic scope" value="Eukaryota"/>
</dbReference>
<evidence type="ECO:0000313" key="15">
    <source>
        <dbReference type="Proteomes" id="UP000002280"/>
    </source>
</evidence>
<dbReference type="Gene3D" id="1.10.8.60">
    <property type="match status" value="1"/>
</dbReference>
<dbReference type="GO" id="GO:0031390">
    <property type="term" value="C:Ctf18 RFC-like complex"/>
    <property type="evidence" value="ECO:0007669"/>
    <property type="project" value="Ensembl"/>
</dbReference>
<reference evidence="14" key="3">
    <citation type="submission" date="2025-09" db="UniProtKB">
        <authorList>
            <consortium name="Ensembl"/>
        </authorList>
    </citation>
    <scope>IDENTIFICATION</scope>
</reference>
<accession>F7GE29</accession>
<dbReference type="GO" id="GO:0005654">
    <property type="term" value="C:nucleoplasm"/>
    <property type="evidence" value="ECO:0007669"/>
    <property type="project" value="Ensembl"/>
</dbReference>
<evidence type="ECO:0000256" key="9">
    <source>
        <dbReference type="ARBA" id="ARBA00064945"/>
    </source>
</evidence>
<dbReference type="Gene3D" id="1.20.272.10">
    <property type="match status" value="1"/>
</dbReference>
<dbReference type="GO" id="GO:0006281">
    <property type="term" value="P:DNA repair"/>
    <property type="evidence" value="ECO:0000318"/>
    <property type="project" value="GO_Central"/>
</dbReference>
<dbReference type="Pfam" id="PF21960">
    <property type="entry name" value="RCF1-5-like_lid"/>
    <property type="match status" value="1"/>
</dbReference>
<comment type="similarity">
    <text evidence="2">Belongs to the activator 1 small subunits family.</text>
</comment>
<dbReference type="Gene3D" id="3.40.50.300">
    <property type="entry name" value="P-loop containing nucleotide triphosphate hydrolases"/>
    <property type="match status" value="1"/>
</dbReference>
<dbReference type="PANTHER" id="PTHR11669:SF20">
    <property type="entry name" value="REPLICATION FACTOR C SUBUNIT 4"/>
    <property type="match status" value="1"/>
</dbReference>
<dbReference type="GeneTree" id="ENSGT00550000074917"/>
<dbReference type="GO" id="GO:0005663">
    <property type="term" value="C:DNA replication factor C complex"/>
    <property type="evidence" value="ECO:0000318"/>
    <property type="project" value="GO_Central"/>
</dbReference>
<dbReference type="CDD" id="cd18140">
    <property type="entry name" value="HLD_clamp_RFC"/>
    <property type="match status" value="1"/>
</dbReference>
<dbReference type="GO" id="GO:0003689">
    <property type="term" value="F:DNA clamp loader activity"/>
    <property type="evidence" value="ECO:0007669"/>
    <property type="project" value="Ensembl"/>
</dbReference>
<dbReference type="InterPro" id="IPR027417">
    <property type="entry name" value="P-loop_NTPase"/>
</dbReference>
<dbReference type="InterPro" id="IPR003959">
    <property type="entry name" value="ATPase_AAA_core"/>
</dbReference>
<keyword evidence="3" id="KW-0235">DNA replication</keyword>
<keyword evidence="6" id="KW-0007">Acetylation</keyword>
<keyword evidence="5" id="KW-0067">ATP-binding</keyword>
<evidence type="ECO:0000256" key="12">
    <source>
        <dbReference type="SAM" id="MobiDB-lite"/>
    </source>
</evidence>
<keyword evidence="7" id="KW-0539">Nucleus</keyword>
<dbReference type="SUPFAM" id="SSF48019">
    <property type="entry name" value="post-AAA+ oligomerization domain-like"/>
    <property type="match status" value="1"/>
</dbReference>
<dbReference type="Ensembl" id="ENSMODT00000027086.3">
    <property type="protein sequence ID" value="ENSMODP00000026610.3"/>
    <property type="gene ID" value="ENSMODG00000021285.3"/>
</dbReference>
<dbReference type="Bgee" id="ENSMODG00000021285">
    <property type="expression patterns" value="Expressed in hindlimb bud and 21 other cell types or tissues"/>
</dbReference>
<dbReference type="NCBIfam" id="NF001679">
    <property type="entry name" value="PRK00440.1"/>
    <property type="match status" value="1"/>
</dbReference>
<dbReference type="STRING" id="13616.ENSMODP00000026610"/>
<dbReference type="InterPro" id="IPR008921">
    <property type="entry name" value="DNA_pol3_clamp-load_cplx_C"/>
</dbReference>
<organism evidence="14 15">
    <name type="scientific">Monodelphis domestica</name>
    <name type="common">Gray short-tailed opossum</name>
    <dbReference type="NCBI Taxonomy" id="13616"/>
    <lineage>
        <taxon>Eukaryota</taxon>
        <taxon>Metazoa</taxon>
        <taxon>Chordata</taxon>
        <taxon>Craniata</taxon>
        <taxon>Vertebrata</taxon>
        <taxon>Euteleostomi</taxon>
        <taxon>Mammalia</taxon>
        <taxon>Metatheria</taxon>
        <taxon>Didelphimorphia</taxon>
        <taxon>Didelphidae</taxon>
        <taxon>Monodelphis</taxon>
    </lineage>
</organism>
<evidence type="ECO:0000256" key="6">
    <source>
        <dbReference type="ARBA" id="ARBA00022990"/>
    </source>
</evidence>
<evidence type="ECO:0000259" key="13">
    <source>
        <dbReference type="SMART" id="SM00382"/>
    </source>
</evidence>
<dbReference type="GO" id="GO:0016887">
    <property type="term" value="F:ATP hydrolysis activity"/>
    <property type="evidence" value="ECO:0007669"/>
    <property type="project" value="InterPro"/>
</dbReference>
<dbReference type="GO" id="GO:0006261">
    <property type="term" value="P:DNA-templated DNA replication"/>
    <property type="evidence" value="ECO:0000318"/>
    <property type="project" value="GO_Central"/>
</dbReference>
<evidence type="ECO:0000256" key="3">
    <source>
        <dbReference type="ARBA" id="ARBA00022705"/>
    </source>
</evidence>
<reference evidence="14 15" key="1">
    <citation type="journal article" date="2007" name="Nature">
        <title>Genome of the marsupial Monodelphis domestica reveals innovation in non-coding sequences.</title>
        <authorList>
            <person name="Mikkelsen T.S."/>
            <person name="Wakefield M.J."/>
            <person name="Aken B."/>
            <person name="Amemiya C.T."/>
            <person name="Chang J.L."/>
            <person name="Duke S."/>
            <person name="Garber M."/>
            <person name="Gentles A.J."/>
            <person name="Goodstadt L."/>
            <person name="Heger A."/>
            <person name="Jurka J."/>
            <person name="Kamal M."/>
            <person name="Mauceli E."/>
            <person name="Searle S.M."/>
            <person name="Sharpe T."/>
            <person name="Baker M.L."/>
            <person name="Batzer M.A."/>
            <person name="Benos P.V."/>
            <person name="Belov K."/>
            <person name="Clamp M."/>
            <person name="Cook A."/>
            <person name="Cuff J."/>
            <person name="Das R."/>
            <person name="Davidow L."/>
            <person name="Deakin J.E."/>
            <person name="Fazzari M.J."/>
            <person name="Glass J.L."/>
            <person name="Grabherr M."/>
            <person name="Greally J.M."/>
            <person name="Gu W."/>
            <person name="Hore T.A."/>
            <person name="Huttley G.A."/>
            <person name="Kleber M."/>
            <person name="Jirtle R.L."/>
            <person name="Koina E."/>
            <person name="Lee J.T."/>
            <person name="Mahony S."/>
            <person name="Marra M.A."/>
            <person name="Miller R.D."/>
            <person name="Nicholls R.D."/>
            <person name="Oda M."/>
            <person name="Papenfuss A.T."/>
            <person name="Parra Z.E."/>
            <person name="Pollock D.D."/>
            <person name="Ray D.A."/>
            <person name="Schein J.E."/>
            <person name="Speed T.P."/>
            <person name="Thompson K."/>
            <person name="VandeBerg J.L."/>
            <person name="Wade C.M."/>
            <person name="Walker J.A."/>
            <person name="Waters P.D."/>
            <person name="Webber C."/>
            <person name="Weidman J.R."/>
            <person name="Xie X."/>
            <person name="Zody M.C."/>
            <person name="Baldwin J."/>
            <person name="Abdouelleil A."/>
            <person name="Abdulkadir J."/>
            <person name="Abebe A."/>
            <person name="Abera B."/>
            <person name="Abreu J."/>
            <person name="Acer S.C."/>
            <person name="Aftuck L."/>
            <person name="Alexander A."/>
            <person name="An P."/>
            <person name="Anderson E."/>
            <person name="Anderson S."/>
            <person name="Arachi H."/>
            <person name="Azer M."/>
            <person name="Bachantsang P."/>
            <person name="Barry A."/>
            <person name="Bayul T."/>
            <person name="Berlin A."/>
            <person name="Bessette D."/>
            <person name="Bloom T."/>
            <person name="Bloom T."/>
            <person name="Boguslavskiy L."/>
            <person name="Bonnet C."/>
            <person name="Boukhgalter B."/>
            <person name="Bourzgui I."/>
            <person name="Brown A."/>
            <person name="Cahill P."/>
            <person name="Channer S."/>
            <person name="Cheshatsang Y."/>
            <person name="Chuda L."/>
            <person name="Citroen M."/>
            <person name="Collymore A."/>
            <person name="Cooke P."/>
            <person name="Costello M."/>
            <person name="D'Aco K."/>
            <person name="Daza R."/>
            <person name="De Haan G."/>
            <person name="DeGray S."/>
            <person name="DeMaso C."/>
            <person name="Dhargay N."/>
            <person name="Dooley K."/>
            <person name="Dooley E."/>
            <person name="Doricent M."/>
            <person name="Dorje P."/>
            <person name="Dorjee K."/>
            <person name="Dupes A."/>
            <person name="Elong R."/>
            <person name="Falk J."/>
            <person name="Farina A."/>
            <person name="Faro S."/>
            <person name="Ferguson D."/>
            <person name="Fisher S."/>
            <person name="Foley C.D."/>
            <person name="Franke A."/>
            <person name="Friedrich D."/>
            <person name="Gadbois L."/>
            <person name="Gearin G."/>
            <person name="Gearin C.R."/>
            <person name="Giannoukos G."/>
            <person name="Goode T."/>
            <person name="Graham J."/>
            <person name="Grandbois E."/>
            <person name="Grewal S."/>
            <person name="Gyaltsen K."/>
            <person name="Hafez N."/>
            <person name="Hagos B."/>
            <person name="Hall J."/>
            <person name="Henson C."/>
            <person name="Hollinger A."/>
            <person name="Honan T."/>
            <person name="Huard M.D."/>
            <person name="Hughes L."/>
            <person name="Hurhula B."/>
            <person name="Husby M.E."/>
            <person name="Kamat A."/>
            <person name="Kanga B."/>
            <person name="Kashin S."/>
            <person name="Khazanovich D."/>
            <person name="Kisner P."/>
            <person name="Lance K."/>
            <person name="Lara M."/>
            <person name="Lee W."/>
            <person name="Lennon N."/>
            <person name="Letendre F."/>
            <person name="LeVine R."/>
            <person name="Lipovsky A."/>
            <person name="Liu X."/>
            <person name="Liu J."/>
            <person name="Liu S."/>
            <person name="Lokyitsang T."/>
            <person name="Lokyitsang Y."/>
            <person name="Lubonja R."/>
            <person name="Lui A."/>
            <person name="MacDonald P."/>
            <person name="Magnisalis V."/>
            <person name="Maru K."/>
            <person name="Matthews C."/>
            <person name="McCusker W."/>
            <person name="McDonough S."/>
            <person name="Mehta T."/>
            <person name="Meldrim J."/>
            <person name="Meneus L."/>
            <person name="Mihai O."/>
            <person name="Mihalev A."/>
            <person name="Mihova T."/>
            <person name="Mittelman R."/>
            <person name="Mlenga V."/>
            <person name="Montmayeur A."/>
            <person name="Mulrain L."/>
            <person name="Navidi A."/>
            <person name="Naylor J."/>
            <person name="Negash T."/>
            <person name="Nguyen T."/>
            <person name="Nguyen N."/>
            <person name="Nicol R."/>
            <person name="Norbu C."/>
            <person name="Norbu N."/>
            <person name="Novod N."/>
            <person name="O'Neill B."/>
            <person name="Osman S."/>
            <person name="Markiewicz E."/>
            <person name="Oyono O.L."/>
            <person name="Patti C."/>
            <person name="Phunkhang P."/>
            <person name="Pierre F."/>
            <person name="Priest M."/>
            <person name="Raghuraman S."/>
            <person name="Rege F."/>
            <person name="Reyes R."/>
            <person name="Rise C."/>
            <person name="Rogov P."/>
            <person name="Ross K."/>
            <person name="Ryan E."/>
            <person name="Settipalli S."/>
            <person name="Shea T."/>
            <person name="Sherpa N."/>
            <person name="Shi L."/>
            <person name="Shih D."/>
            <person name="Sparrow T."/>
            <person name="Spaulding J."/>
            <person name="Stalker J."/>
            <person name="Stange-Thomann N."/>
            <person name="Stavropoulos S."/>
            <person name="Stone C."/>
            <person name="Strader C."/>
            <person name="Tesfaye S."/>
            <person name="Thomson T."/>
            <person name="Thoulutsang Y."/>
            <person name="Thoulutsang D."/>
            <person name="Topham K."/>
            <person name="Topping I."/>
            <person name="Tsamla T."/>
            <person name="Vassiliev H."/>
            <person name="Vo A."/>
            <person name="Wangchuk T."/>
            <person name="Wangdi T."/>
            <person name="Weiand M."/>
            <person name="Wilkinson J."/>
            <person name="Wilson A."/>
            <person name="Yadav S."/>
            <person name="Young G."/>
            <person name="Yu Q."/>
            <person name="Zembek L."/>
            <person name="Zhong D."/>
            <person name="Zimmer A."/>
            <person name="Zwirko Z."/>
            <person name="Jaffe D.B."/>
            <person name="Alvarez P."/>
            <person name="Brockman W."/>
            <person name="Butler J."/>
            <person name="Chin C."/>
            <person name="Gnerre S."/>
            <person name="MacCallum I."/>
            <person name="Graves J.A."/>
            <person name="Ponting C.P."/>
            <person name="Breen M."/>
            <person name="Samollow P.B."/>
            <person name="Lander E.S."/>
            <person name="Lindblad-Toh K."/>
        </authorList>
    </citation>
    <scope>NUCLEOTIDE SEQUENCE [LARGE SCALE GENOMIC DNA]</scope>
</reference>
<evidence type="ECO:0000256" key="2">
    <source>
        <dbReference type="ARBA" id="ARBA00005378"/>
    </source>
</evidence>
<comment type="subunit">
    <text evidence="9">Subunit of the RFC complex, an heteropentameric complex consisting of a large subunit RFC1 and four small subunits RFC2, RFC3, RFC4 and RFC5; the RFC complex interacts with PCNA. Forms an heterotetrameric complex with RFC2, RFC3 and RFC5; this complex has ATPase activity but is not stimulated by PCNA. The heterotetramer of subunits RFC2, RFC3, RFC4 and RFC5 interacts with RAD17. Interacts with ATAD5. Interacts with CTF18. Interacts with CNTD1; this interaction facilitates crossover formation.</text>
</comment>
<dbReference type="FunFam" id="1.10.8.60:FF:000032">
    <property type="entry name" value="Replication factor C subunit 4"/>
    <property type="match status" value="1"/>
</dbReference>